<proteinExistence type="predicted"/>
<name>A0A4S8SFM8_AURPU</name>
<dbReference type="Gene3D" id="6.10.250.3180">
    <property type="match status" value="1"/>
</dbReference>
<accession>A0A4S8SFM8</accession>
<protein>
    <recommendedName>
        <fullName evidence="4">RNA polymerase II transcription factor SIII subunit A</fullName>
    </recommendedName>
</protein>
<dbReference type="Pfam" id="PF06881">
    <property type="entry name" value="Elongin_A"/>
    <property type="match status" value="1"/>
</dbReference>
<feature type="region of interest" description="Disordered" evidence="1">
    <location>
        <begin position="172"/>
        <end position="199"/>
    </location>
</feature>
<dbReference type="InterPro" id="IPR051870">
    <property type="entry name" value="Elongin-A_domain"/>
</dbReference>
<dbReference type="PANTHER" id="PTHR15141">
    <property type="entry name" value="TRANSCRIPTION ELONGATION FACTOR B POLYPEPTIDE 3"/>
    <property type="match status" value="1"/>
</dbReference>
<dbReference type="EMBL" id="QZAF01000257">
    <property type="protein sequence ID" value="THV69390.1"/>
    <property type="molecule type" value="Genomic_DNA"/>
</dbReference>
<feature type="compositionally biased region" description="Polar residues" evidence="1">
    <location>
        <begin position="172"/>
        <end position="193"/>
    </location>
</feature>
<organism evidence="2 3">
    <name type="scientific">Aureobasidium pullulans</name>
    <name type="common">Black yeast</name>
    <name type="synonym">Pullularia pullulans</name>
    <dbReference type="NCBI Taxonomy" id="5580"/>
    <lineage>
        <taxon>Eukaryota</taxon>
        <taxon>Fungi</taxon>
        <taxon>Dikarya</taxon>
        <taxon>Ascomycota</taxon>
        <taxon>Pezizomycotina</taxon>
        <taxon>Dothideomycetes</taxon>
        <taxon>Dothideomycetidae</taxon>
        <taxon>Dothideales</taxon>
        <taxon>Saccotheciaceae</taxon>
        <taxon>Aureobasidium</taxon>
    </lineage>
</organism>
<sequence>MAAPLLDMAQRACIRHVMDLQDVGELSYKVIRPVLKSVTNPAQLRQIEEASPHIAEDDAELWEAFIRRDISKAESRLKTTRPRNPSSWWKVYRKLKREDETETKAAEEKLKAALNRHKVDKGSKQTNIVRAVIPSGEKRTGWSAGPKEKPFGAQALKNAKTAADTITILKRQTAQRQAGRSVAQSTPMHQLQQMRGKVAQAPAHMIRQYAQRPGPSRPAPIAPQPQAYRPVFASKPQTQADRALVTALNQNKQEQEARERRLLALTSGPSTNKPRPTAAAAAAPARPPPATTPAAIAAPRRSSPIPVRKPSPVHHTSGSNLVRKRPAYDPFLPAKKRRP</sequence>
<dbReference type="GO" id="GO:0006368">
    <property type="term" value="P:transcription elongation by RNA polymerase II"/>
    <property type="evidence" value="ECO:0007669"/>
    <property type="project" value="InterPro"/>
</dbReference>
<comment type="caution">
    <text evidence="2">The sequence shown here is derived from an EMBL/GenBank/DDBJ whole genome shotgun (WGS) entry which is preliminary data.</text>
</comment>
<evidence type="ECO:0000313" key="3">
    <source>
        <dbReference type="Proteomes" id="UP000304951"/>
    </source>
</evidence>
<feature type="compositionally biased region" description="Low complexity" evidence="1">
    <location>
        <begin position="274"/>
        <end position="284"/>
    </location>
</feature>
<feature type="region of interest" description="Disordered" evidence="1">
    <location>
        <begin position="265"/>
        <end position="339"/>
    </location>
</feature>
<dbReference type="Proteomes" id="UP000304951">
    <property type="component" value="Unassembled WGS sequence"/>
</dbReference>
<dbReference type="GO" id="GO:0070449">
    <property type="term" value="C:elongin complex"/>
    <property type="evidence" value="ECO:0007669"/>
    <property type="project" value="InterPro"/>
</dbReference>
<dbReference type="PANTHER" id="PTHR15141:SF76">
    <property type="entry name" value="TRANSCRIPTION ELONGATION FACTOR B POLYPEPTIDE 3"/>
    <property type="match status" value="1"/>
</dbReference>
<dbReference type="InterPro" id="IPR010684">
    <property type="entry name" value="RNA_pol_II_trans_fac_SIII_A"/>
</dbReference>
<feature type="compositionally biased region" description="Low complexity" evidence="1">
    <location>
        <begin position="292"/>
        <end position="306"/>
    </location>
</feature>
<evidence type="ECO:0000256" key="1">
    <source>
        <dbReference type="SAM" id="MobiDB-lite"/>
    </source>
</evidence>
<evidence type="ECO:0008006" key="4">
    <source>
        <dbReference type="Google" id="ProtNLM"/>
    </source>
</evidence>
<reference evidence="2 3" key="1">
    <citation type="submission" date="2018-10" db="EMBL/GenBank/DDBJ databases">
        <title>Fifty Aureobasidium pullulans genomes reveal a recombining polyextremotolerant generalist.</title>
        <authorList>
            <person name="Gostincar C."/>
            <person name="Turk M."/>
            <person name="Zajc J."/>
            <person name="Gunde-Cimerman N."/>
        </authorList>
    </citation>
    <scope>NUCLEOTIDE SEQUENCE [LARGE SCALE GENOMIC DNA]</scope>
    <source>
        <strain evidence="2 3">EXF-11900</strain>
    </source>
</reference>
<evidence type="ECO:0000313" key="2">
    <source>
        <dbReference type="EMBL" id="THV69390.1"/>
    </source>
</evidence>
<dbReference type="AlphaFoldDB" id="A0A4S8SFM8"/>
<gene>
    <name evidence="2" type="ORF">D6D28_05943</name>
</gene>